<sequence>MKKPYLVSMEQVLEEDGKRHVLCVIKRFQVIKYYKIMYCVTLISAAPKFPGPGFMLTSRCLHLFPALLLTVSSSFMTCWIAPVFAGAIWKSQLNYTPAQGKITLRRRVLRRTENELQSNISASMQPAGSETLSPYKREQSGFTKPLRANKFRSALQFNSFKHSKSVQRTRTLTV</sequence>
<organism evidence="2 3">
    <name type="scientific">Ranitomeya imitator</name>
    <name type="common">mimic poison frog</name>
    <dbReference type="NCBI Taxonomy" id="111125"/>
    <lineage>
        <taxon>Eukaryota</taxon>
        <taxon>Metazoa</taxon>
        <taxon>Chordata</taxon>
        <taxon>Craniata</taxon>
        <taxon>Vertebrata</taxon>
        <taxon>Euteleostomi</taxon>
        <taxon>Amphibia</taxon>
        <taxon>Batrachia</taxon>
        <taxon>Anura</taxon>
        <taxon>Neobatrachia</taxon>
        <taxon>Hyloidea</taxon>
        <taxon>Dendrobatidae</taxon>
        <taxon>Dendrobatinae</taxon>
        <taxon>Ranitomeya</taxon>
    </lineage>
</organism>
<keyword evidence="1" id="KW-0472">Membrane</keyword>
<proteinExistence type="predicted"/>
<feature type="transmembrane region" description="Helical" evidence="1">
    <location>
        <begin position="36"/>
        <end position="57"/>
    </location>
</feature>
<protein>
    <submittedName>
        <fullName evidence="2">Uncharacterized protein</fullName>
    </submittedName>
</protein>
<dbReference type="EMBL" id="CAUEEQ010015496">
    <property type="protein sequence ID" value="CAJ0939288.1"/>
    <property type="molecule type" value="Genomic_DNA"/>
</dbReference>
<feature type="transmembrane region" description="Helical" evidence="1">
    <location>
        <begin position="63"/>
        <end position="89"/>
    </location>
</feature>
<reference evidence="2" key="1">
    <citation type="submission" date="2023-07" db="EMBL/GenBank/DDBJ databases">
        <authorList>
            <person name="Stuckert A."/>
        </authorList>
    </citation>
    <scope>NUCLEOTIDE SEQUENCE</scope>
</reference>
<accession>A0ABN9LHF2</accession>
<name>A0ABN9LHF2_9NEOB</name>
<keyword evidence="1" id="KW-0812">Transmembrane</keyword>
<keyword evidence="3" id="KW-1185">Reference proteome</keyword>
<evidence type="ECO:0000313" key="3">
    <source>
        <dbReference type="Proteomes" id="UP001176940"/>
    </source>
</evidence>
<keyword evidence="1" id="KW-1133">Transmembrane helix</keyword>
<gene>
    <name evidence="2" type="ORF">RIMI_LOCUS7978545</name>
</gene>
<evidence type="ECO:0000256" key="1">
    <source>
        <dbReference type="SAM" id="Phobius"/>
    </source>
</evidence>
<dbReference type="Proteomes" id="UP001176940">
    <property type="component" value="Unassembled WGS sequence"/>
</dbReference>
<comment type="caution">
    <text evidence="2">The sequence shown here is derived from an EMBL/GenBank/DDBJ whole genome shotgun (WGS) entry which is preliminary data.</text>
</comment>
<evidence type="ECO:0000313" key="2">
    <source>
        <dbReference type="EMBL" id="CAJ0939288.1"/>
    </source>
</evidence>